<evidence type="ECO:0000256" key="2">
    <source>
        <dbReference type="ARBA" id="ARBA00023002"/>
    </source>
</evidence>
<dbReference type="PANTHER" id="PTHR48075:SF5">
    <property type="entry name" value="3-HYDROXYBUTYRYL-COA DEHYDROGENASE"/>
    <property type="match status" value="1"/>
</dbReference>
<protein>
    <submittedName>
        <fullName evidence="6">3-hydroxybutyryl-CoA dehydrogenase</fullName>
        <ecNumber evidence="6">1.1.1.157</ecNumber>
    </submittedName>
</protein>
<dbReference type="EMBL" id="ACIS01000002">
    <property type="protein sequence ID" value="EEG09542.1"/>
    <property type="molecule type" value="Genomic_DNA"/>
</dbReference>
<dbReference type="PIRSF" id="PIRSF000105">
    <property type="entry name" value="HCDH"/>
    <property type="match status" value="1"/>
</dbReference>
<dbReference type="GO" id="GO:0070403">
    <property type="term" value="F:NAD+ binding"/>
    <property type="evidence" value="ECO:0007669"/>
    <property type="project" value="InterPro"/>
</dbReference>
<dbReference type="Gene3D" id="1.10.1040.10">
    <property type="entry name" value="N-(1-d-carboxylethyl)-l-norvaline Dehydrogenase, domain 2"/>
    <property type="match status" value="1"/>
</dbReference>
<proteinExistence type="inferred from homology"/>
<name>B9Z0D6_9NEIS</name>
<organism evidence="6 7">
    <name type="scientific">Pseudogulbenkiania ferrooxidans 2002</name>
    <dbReference type="NCBI Taxonomy" id="279714"/>
    <lineage>
        <taxon>Bacteria</taxon>
        <taxon>Pseudomonadati</taxon>
        <taxon>Pseudomonadota</taxon>
        <taxon>Betaproteobacteria</taxon>
        <taxon>Neisseriales</taxon>
        <taxon>Chromobacteriaceae</taxon>
        <taxon>Pseudogulbenkiania</taxon>
    </lineage>
</organism>
<reference evidence="6 7" key="1">
    <citation type="submission" date="2009-02" db="EMBL/GenBank/DDBJ databases">
        <title>Sequencing of the draft genome and assembly of Lutiella nitroferrum 2002.</title>
        <authorList>
            <consortium name="US DOE Joint Genome Institute (JGI-PGF)"/>
            <person name="Lucas S."/>
            <person name="Copeland A."/>
            <person name="Lapidus A."/>
            <person name="Glavina del Rio T."/>
            <person name="Tice H."/>
            <person name="Bruce D."/>
            <person name="Goodwin L."/>
            <person name="Pitluck S."/>
            <person name="Larimer F."/>
            <person name="Land M.L."/>
            <person name="Hauser L."/>
            <person name="Coates J.D."/>
        </authorList>
    </citation>
    <scope>NUCLEOTIDE SEQUENCE [LARGE SCALE GENOMIC DNA]</scope>
    <source>
        <strain evidence="6 7">2002</strain>
    </source>
</reference>
<keyword evidence="2 6" id="KW-0560">Oxidoreductase</keyword>
<dbReference type="InterPro" id="IPR036291">
    <property type="entry name" value="NAD(P)-bd_dom_sf"/>
</dbReference>
<keyword evidence="7" id="KW-1185">Reference proteome</keyword>
<dbReference type="FunFam" id="3.40.50.720:FF:000009">
    <property type="entry name" value="Fatty oxidation complex, alpha subunit"/>
    <property type="match status" value="1"/>
</dbReference>
<dbReference type="NCBIfam" id="NF004474">
    <property type="entry name" value="PRK05808.1"/>
    <property type="match status" value="1"/>
</dbReference>
<evidence type="ECO:0000259" key="5">
    <source>
        <dbReference type="Pfam" id="PF02737"/>
    </source>
</evidence>
<dbReference type="SUPFAM" id="SSF48179">
    <property type="entry name" value="6-phosphogluconate dehydrogenase C-terminal domain-like"/>
    <property type="match status" value="1"/>
</dbReference>
<dbReference type="PROSITE" id="PS00067">
    <property type="entry name" value="3HCDH"/>
    <property type="match status" value="1"/>
</dbReference>
<dbReference type="Pfam" id="PF02737">
    <property type="entry name" value="3HCDH_N"/>
    <property type="match status" value="1"/>
</dbReference>
<dbReference type="Pfam" id="PF00725">
    <property type="entry name" value="3HCDH"/>
    <property type="match status" value="1"/>
</dbReference>
<dbReference type="GO" id="GO:0006631">
    <property type="term" value="P:fatty acid metabolic process"/>
    <property type="evidence" value="ECO:0007669"/>
    <property type="project" value="InterPro"/>
</dbReference>
<feature type="domain" description="3-hydroxyacyl-CoA dehydrogenase NAD binding" evidence="5">
    <location>
        <begin position="1"/>
        <end position="170"/>
    </location>
</feature>
<evidence type="ECO:0000313" key="7">
    <source>
        <dbReference type="Proteomes" id="UP000003165"/>
    </source>
</evidence>
<feature type="domain" description="3-hydroxyacyl-CoA dehydrogenase C-terminal" evidence="4">
    <location>
        <begin position="173"/>
        <end position="269"/>
    </location>
</feature>
<dbReference type="InterPro" id="IPR013328">
    <property type="entry name" value="6PGD_dom2"/>
</dbReference>
<dbReference type="InterPro" id="IPR006108">
    <property type="entry name" value="3HC_DH_C"/>
</dbReference>
<dbReference type="PANTHER" id="PTHR48075">
    <property type="entry name" value="3-HYDROXYACYL-COA DEHYDROGENASE FAMILY PROTEIN"/>
    <property type="match status" value="1"/>
</dbReference>
<dbReference type="eggNOG" id="COG1250">
    <property type="taxonomic scope" value="Bacteria"/>
</dbReference>
<gene>
    <name evidence="6" type="ORF">FuraDRAFT_0558</name>
</gene>
<evidence type="ECO:0000313" key="6">
    <source>
        <dbReference type="EMBL" id="EEG09542.1"/>
    </source>
</evidence>
<dbReference type="InterPro" id="IPR008927">
    <property type="entry name" value="6-PGluconate_DH-like_C_sf"/>
</dbReference>
<evidence type="ECO:0000256" key="1">
    <source>
        <dbReference type="ARBA" id="ARBA00009463"/>
    </source>
</evidence>
<dbReference type="InterPro" id="IPR006176">
    <property type="entry name" value="3-OHacyl-CoA_DH_NAD-bd"/>
</dbReference>
<evidence type="ECO:0000256" key="3">
    <source>
        <dbReference type="PIRSR" id="PIRSR000105-1"/>
    </source>
</evidence>
<evidence type="ECO:0000259" key="4">
    <source>
        <dbReference type="Pfam" id="PF00725"/>
    </source>
</evidence>
<sequence>MGRGIAQVCAMAGMTVLLNDVSEQAVARGIDTIAGQLDRLVTKDKLSAGARDEALRHLKPAHELAALAGCDCVIEAATENEALKLDIFRRLDAIVQPNAVLASNTSSISITRIAAATQRPDKVIGMHFMNPVPVMPLIEVIRGLHTSDAVCQAVTLLARQIGKVPVEVKDGFGFVANRLLIPMINEAIFCLHEGLASAEDIDTVMKLGANHPIGPLALADLIGLDTCLAIMAVLHEGFDDSKYRPCPLLKQMVDAGLLGRKTGQGFFHYNT</sequence>
<comment type="caution">
    <text evidence="6">The sequence shown here is derived from an EMBL/GenBank/DDBJ whole genome shotgun (WGS) entry which is preliminary data.</text>
</comment>
<dbReference type="GO" id="GO:0008691">
    <property type="term" value="F:3-hydroxybutyryl-CoA dehydrogenase activity"/>
    <property type="evidence" value="ECO:0007669"/>
    <property type="project" value="UniProtKB-EC"/>
</dbReference>
<dbReference type="SUPFAM" id="SSF51735">
    <property type="entry name" value="NAD(P)-binding Rossmann-fold domains"/>
    <property type="match status" value="1"/>
</dbReference>
<accession>B9Z0D6</accession>
<dbReference type="Proteomes" id="UP000003165">
    <property type="component" value="Unassembled WGS sequence"/>
</dbReference>
<dbReference type="Gene3D" id="3.40.50.720">
    <property type="entry name" value="NAD(P)-binding Rossmann-like Domain"/>
    <property type="match status" value="1"/>
</dbReference>
<comment type="similarity">
    <text evidence="1">Belongs to the 3-hydroxyacyl-CoA dehydrogenase family.</text>
</comment>
<dbReference type="AlphaFoldDB" id="B9Z0D6"/>
<dbReference type="EC" id="1.1.1.157" evidence="6"/>
<feature type="site" description="Important for catalytic activity" evidence="3">
    <location>
        <position position="127"/>
    </location>
</feature>
<dbReference type="InterPro" id="IPR022694">
    <property type="entry name" value="3-OHacyl-CoA_DH"/>
</dbReference>
<dbReference type="InterPro" id="IPR006180">
    <property type="entry name" value="3-OHacyl-CoA_DH_CS"/>
</dbReference>